<dbReference type="RefSeq" id="WP_013846049.1">
    <property type="nucleotide sequence ID" value="NC_015593.1"/>
</dbReference>
<dbReference type="SUPFAM" id="SSF48452">
    <property type="entry name" value="TPR-like"/>
    <property type="match status" value="1"/>
</dbReference>
<dbReference type="EMBL" id="CP002798">
    <property type="protein sequence ID" value="AEG47776.1"/>
    <property type="molecule type" value="Genomic_DNA"/>
</dbReference>
<keyword evidence="2" id="KW-1185">Reference proteome</keyword>
<dbReference type="Proteomes" id="UP000007150">
    <property type="component" value="Chromosome 1"/>
</dbReference>
<evidence type="ECO:0008006" key="3">
    <source>
        <dbReference type="Google" id="ProtNLM"/>
    </source>
</evidence>
<protein>
    <recommendedName>
        <fullName evidence="3">DUF1570 domain-containing protein</fullName>
    </recommendedName>
</protein>
<evidence type="ECO:0000313" key="2">
    <source>
        <dbReference type="Proteomes" id="UP000007150"/>
    </source>
</evidence>
<reference evidence="1 2" key="1">
    <citation type="submission" date="2011-05" db="EMBL/GenBank/DDBJ databases">
        <title>Complete sequence of chromosome 1 of Sphingobium chlorophenolicum L-1.</title>
        <authorList>
            <consortium name="US DOE Joint Genome Institute"/>
            <person name="Lucas S."/>
            <person name="Han J."/>
            <person name="Lapidus A."/>
            <person name="Cheng J.-F."/>
            <person name="Goodwin L."/>
            <person name="Pitluck S."/>
            <person name="Peters L."/>
            <person name="Daligault H."/>
            <person name="Han C."/>
            <person name="Tapia R."/>
            <person name="Land M."/>
            <person name="Hauser L."/>
            <person name="Kyrpides N."/>
            <person name="Ivanova N."/>
            <person name="Pagani I."/>
            <person name="Turner P."/>
            <person name="Copley S."/>
            <person name="Woyke T."/>
        </authorList>
    </citation>
    <scope>NUCLEOTIDE SEQUENCE [LARGE SCALE GENOMIC DNA]</scope>
    <source>
        <strain evidence="1 2">L-1</strain>
    </source>
</reference>
<dbReference type="STRING" id="690566.Sphch_0073"/>
<accession>F6ETD9</accession>
<name>F6ETD9_SPHCR</name>
<sequence length="516" mass="56652" precursor="true">MKAPWFNAVAGGGVKIWGLKGLLLLAGALALLPGTAQAAWLQAKTRHFTIMSDGSEGKLREFAEKLEKFDGLLRHVTGITDPEAGSPVHVYLLSSDAKVKALTRNANIGGFYTTSDRFAYAVLARGMKASEYDVGAEDILFHEYTHHFMLHHFPAAYPAWYVEGFAEFFSIVKFPKDGSIQFGLIPMARAPTLVQDSPYPLKNLFARDTDGLGLRDGDRYYGTAWLLTHYYQYKADRRAEISHYLKDLTSGVPDMKLDDYFAGGMDGLEQDLKAYMRRRLAASRLIPSAVTIGEIVIGPVDAAQGALVEDELRLMHRPDAEELPGIVSAIRATAAKFPSSAYAAALLAEAEWEAEEKDASLADADRAIALDPGLSRAYASRARVLLERAQDDGREEDWKAARAAIVRANRADTEDPVPLALFYRYHAMKGGPMPEIGYDGLAKAYVLLPQRPEYRMAYVQALAFRGEYAAASRLLDPLAYSPHPSGMRDSALALKKRFDAEAAKKKGPAPSASPAR</sequence>
<dbReference type="Gene3D" id="1.25.40.10">
    <property type="entry name" value="Tetratricopeptide repeat domain"/>
    <property type="match status" value="1"/>
</dbReference>
<dbReference type="HOGENOM" id="CLU_040392_0_0_5"/>
<organism evidence="1 2">
    <name type="scientific">Sphingobium chlorophenolicum L-1</name>
    <dbReference type="NCBI Taxonomy" id="690566"/>
    <lineage>
        <taxon>Bacteria</taxon>
        <taxon>Pseudomonadati</taxon>
        <taxon>Pseudomonadota</taxon>
        <taxon>Alphaproteobacteria</taxon>
        <taxon>Sphingomonadales</taxon>
        <taxon>Sphingomonadaceae</taxon>
        <taxon>Sphingobium</taxon>
    </lineage>
</organism>
<gene>
    <name evidence="1" type="ORF">Sphch_0073</name>
</gene>
<dbReference type="InterPro" id="IPR011990">
    <property type="entry name" value="TPR-like_helical_dom_sf"/>
</dbReference>
<proteinExistence type="predicted"/>
<dbReference type="AlphaFoldDB" id="F6ETD9"/>
<dbReference type="KEGG" id="sch:Sphch_0073"/>
<evidence type="ECO:0000313" key="1">
    <source>
        <dbReference type="EMBL" id="AEG47776.1"/>
    </source>
</evidence>